<dbReference type="InterPro" id="IPR036079">
    <property type="entry name" value="ATPase_csu/dsu_sf"/>
</dbReference>
<dbReference type="PANTHER" id="PTHR38682:SF1">
    <property type="entry name" value="V-TYPE ATP SYNTHASE SUBUNIT C"/>
    <property type="match status" value="1"/>
</dbReference>
<dbReference type="InterPro" id="IPR044911">
    <property type="entry name" value="V-type_ATPase_csu/dsu_dom_3"/>
</dbReference>
<keyword evidence="2" id="KW-0813">Transport</keyword>
<dbReference type="InParanoid" id="A0A140LBL8"/>
<dbReference type="NCBIfam" id="NF002266">
    <property type="entry name" value="PRK01198.1-2"/>
    <property type="match status" value="1"/>
</dbReference>
<protein>
    <submittedName>
        <fullName evidence="4">V-type sodium ATPase subunit C</fullName>
    </submittedName>
</protein>
<name>A0A140LBL8_9FIRM</name>
<dbReference type="InterPro" id="IPR002843">
    <property type="entry name" value="ATPase_V0-cplx_csu/dsu"/>
</dbReference>
<dbReference type="PANTHER" id="PTHR38682">
    <property type="entry name" value="V-TYPE ATP SYNTHASE SUBUNIT C"/>
    <property type="match status" value="1"/>
</dbReference>
<gene>
    <name evidence="4" type="primary">ntpC</name>
    <name evidence="4" type="ORF">AN618_07510</name>
</gene>
<dbReference type="STRING" id="520764.AN618_07510"/>
<dbReference type="OrthoDB" id="1653at2"/>
<evidence type="ECO:0000313" key="5">
    <source>
        <dbReference type="Proteomes" id="UP000070427"/>
    </source>
</evidence>
<dbReference type="Gene3D" id="1.20.1690.10">
    <property type="entry name" value="V-type ATP synthase subunit C domain"/>
    <property type="match status" value="2"/>
</dbReference>
<reference evidence="4 5" key="1">
    <citation type="submission" date="2015-12" db="EMBL/GenBank/DDBJ databases">
        <title>Draft genome sequnece of Fervidicola ferrireducens strain Y170.</title>
        <authorList>
            <person name="Patel B.K."/>
        </authorList>
    </citation>
    <scope>NUCLEOTIDE SEQUENCE [LARGE SCALE GENOMIC DNA]</scope>
    <source>
        <strain evidence="4 5">Y170</strain>
    </source>
</reference>
<dbReference type="InterPro" id="IPR035067">
    <property type="entry name" value="V-type_ATPase_csu/dsu"/>
</dbReference>
<keyword evidence="5" id="KW-1185">Reference proteome</keyword>
<dbReference type="GO" id="GO:0046961">
    <property type="term" value="F:proton-transporting ATPase activity, rotational mechanism"/>
    <property type="evidence" value="ECO:0007669"/>
    <property type="project" value="InterPro"/>
</dbReference>
<evidence type="ECO:0000313" key="4">
    <source>
        <dbReference type="EMBL" id="KXG77943.1"/>
    </source>
</evidence>
<dbReference type="AlphaFoldDB" id="A0A140LBL8"/>
<comment type="similarity">
    <text evidence="1">Belongs to the V-ATPase V0D/AC39 subunit family.</text>
</comment>
<evidence type="ECO:0000256" key="3">
    <source>
        <dbReference type="ARBA" id="ARBA00023065"/>
    </source>
</evidence>
<dbReference type="SUPFAM" id="SSF103486">
    <property type="entry name" value="V-type ATP synthase subunit C"/>
    <property type="match status" value="1"/>
</dbReference>
<dbReference type="Proteomes" id="UP000070427">
    <property type="component" value="Unassembled WGS sequence"/>
</dbReference>
<dbReference type="EMBL" id="LOED01000006">
    <property type="protein sequence ID" value="KXG77943.1"/>
    <property type="molecule type" value="Genomic_DNA"/>
</dbReference>
<comment type="caution">
    <text evidence="4">The sequence shown here is derived from an EMBL/GenBank/DDBJ whole genome shotgun (WGS) entry which is preliminary data.</text>
</comment>
<dbReference type="Pfam" id="PF01992">
    <property type="entry name" value="vATP-synt_AC39"/>
    <property type="match status" value="1"/>
</dbReference>
<dbReference type="Gene3D" id="1.10.132.50">
    <property type="entry name" value="ATP synthase (C/AC39) subunit, domain 3"/>
    <property type="match status" value="1"/>
</dbReference>
<dbReference type="InterPro" id="IPR050873">
    <property type="entry name" value="V-ATPase_V0D/AC39_subunit"/>
</dbReference>
<evidence type="ECO:0000256" key="2">
    <source>
        <dbReference type="ARBA" id="ARBA00022448"/>
    </source>
</evidence>
<dbReference type="PATRIC" id="fig|520764.3.peg.778"/>
<accession>A0A140LBL8</accession>
<proteinExistence type="inferred from homology"/>
<keyword evidence="3" id="KW-0406">Ion transport</keyword>
<sequence>MLRDEEFLYASGRIKVLENRLLSRSVIERVLEAENTEAVLRVLSETDYAPEFEELESVYDFEKALENSMRKTLNTVKESLKDHRIVRFFTLKYDYHNLKVIAKSRILGVDAPENLSNLGDVPVDELIKLGKGEGDAAVPETMKAAFEGAMRLFEETRDPQQIDLFLDRALYEELVELTKKIGHEFLKDYLAASVDLINIKTMVRLKYMESDFRTLEKSLLPGGTIEPAFFEKYFQEPLQSLVEALSSSRYSGVVKEGLENWISTGSPAAYEKLSDDFLLGILKKGIYKPFGLETVAGYIGAKENEIKILRVLMVGKINGISEDVIRERLRDVYV</sequence>
<organism evidence="4 5">
    <name type="scientific">Fervidicola ferrireducens</name>
    <dbReference type="NCBI Taxonomy" id="520764"/>
    <lineage>
        <taxon>Bacteria</taxon>
        <taxon>Bacillati</taxon>
        <taxon>Bacillota</taxon>
        <taxon>Clostridia</taxon>
        <taxon>Thermosediminibacterales</taxon>
        <taxon>Thermosediminibacteraceae</taxon>
        <taxon>Fervidicola</taxon>
    </lineage>
</organism>
<evidence type="ECO:0000256" key="1">
    <source>
        <dbReference type="ARBA" id="ARBA00006709"/>
    </source>
</evidence>